<keyword evidence="3" id="KW-1185">Reference proteome</keyword>
<dbReference type="AlphaFoldDB" id="A0AAE0MM13"/>
<evidence type="ECO:0000313" key="3">
    <source>
        <dbReference type="Proteomes" id="UP001286456"/>
    </source>
</evidence>
<name>A0AAE0MM13_9PEZI</name>
<feature type="region of interest" description="Disordered" evidence="1">
    <location>
        <begin position="157"/>
        <end position="217"/>
    </location>
</feature>
<protein>
    <submittedName>
        <fullName evidence="2">Uncharacterized protein</fullName>
    </submittedName>
</protein>
<evidence type="ECO:0000256" key="1">
    <source>
        <dbReference type="SAM" id="MobiDB-lite"/>
    </source>
</evidence>
<dbReference type="Proteomes" id="UP001286456">
    <property type="component" value="Unassembled WGS sequence"/>
</dbReference>
<dbReference type="EMBL" id="JAUEPO010000001">
    <property type="protein sequence ID" value="KAK3337100.1"/>
    <property type="molecule type" value="Genomic_DNA"/>
</dbReference>
<accession>A0AAE0MM13</accession>
<gene>
    <name evidence="2" type="ORF">B0T19DRAFT_60456</name>
</gene>
<organism evidence="2 3">
    <name type="scientific">Cercophora scortea</name>
    <dbReference type="NCBI Taxonomy" id="314031"/>
    <lineage>
        <taxon>Eukaryota</taxon>
        <taxon>Fungi</taxon>
        <taxon>Dikarya</taxon>
        <taxon>Ascomycota</taxon>
        <taxon>Pezizomycotina</taxon>
        <taxon>Sordariomycetes</taxon>
        <taxon>Sordariomycetidae</taxon>
        <taxon>Sordariales</taxon>
        <taxon>Lasiosphaeriaceae</taxon>
        <taxon>Cercophora</taxon>
    </lineage>
</organism>
<reference evidence="2" key="1">
    <citation type="journal article" date="2023" name="Mol. Phylogenet. Evol.">
        <title>Genome-scale phylogeny and comparative genomics of the fungal order Sordariales.</title>
        <authorList>
            <person name="Hensen N."/>
            <person name="Bonometti L."/>
            <person name="Westerberg I."/>
            <person name="Brannstrom I.O."/>
            <person name="Guillou S."/>
            <person name="Cros-Aarteil S."/>
            <person name="Calhoun S."/>
            <person name="Haridas S."/>
            <person name="Kuo A."/>
            <person name="Mondo S."/>
            <person name="Pangilinan J."/>
            <person name="Riley R."/>
            <person name="LaButti K."/>
            <person name="Andreopoulos B."/>
            <person name="Lipzen A."/>
            <person name="Chen C."/>
            <person name="Yan M."/>
            <person name="Daum C."/>
            <person name="Ng V."/>
            <person name="Clum A."/>
            <person name="Steindorff A."/>
            <person name="Ohm R.A."/>
            <person name="Martin F."/>
            <person name="Silar P."/>
            <person name="Natvig D.O."/>
            <person name="Lalanne C."/>
            <person name="Gautier V."/>
            <person name="Ament-Velasquez S.L."/>
            <person name="Kruys A."/>
            <person name="Hutchinson M.I."/>
            <person name="Powell A.J."/>
            <person name="Barry K."/>
            <person name="Miller A.N."/>
            <person name="Grigoriev I.V."/>
            <person name="Debuchy R."/>
            <person name="Gladieux P."/>
            <person name="Hiltunen Thoren M."/>
            <person name="Johannesson H."/>
        </authorList>
    </citation>
    <scope>NUCLEOTIDE SEQUENCE</scope>
    <source>
        <strain evidence="2">SMH4131-1</strain>
    </source>
</reference>
<sequence length="279" mass="29591">MNRGAAATLVASIFSYSQLDGIHADTRPPVCLPGPVSGTQHPRRATRSLQVYNNGFKCTTRQSGLAVVHDNGAISVVFALAMHCIASSPMPLQRLLWEGGPFSPGYHIRWQGGKLDSPSWLAATITTRVGCGPYTAACSVCLESGCEARVPSGDLIPSHMSGRGKPGDRPAGGRAVKRMGPPTGSRCPARMRGPAELIGSPQPRQPPTAALAVERGPRELRTETWAVDQASLGWDEPQLCNRSQATSVNCSQHNPGLPSGNCRGIFISCFLPNPSSSVW</sequence>
<comment type="caution">
    <text evidence="2">The sequence shown here is derived from an EMBL/GenBank/DDBJ whole genome shotgun (WGS) entry which is preliminary data.</text>
</comment>
<reference evidence="2" key="2">
    <citation type="submission" date="2023-06" db="EMBL/GenBank/DDBJ databases">
        <authorList>
            <consortium name="Lawrence Berkeley National Laboratory"/>
            <person name="Haridas S."/>
            <person name="Hensen N."/>
            <person name="Bonometti L."/>
            <person name="Westerberg I."/>
            <person name="Brannstrom I.O."/>
            <person name="Guillou S."/>
            <person name="Cros-Aarteil S."/>
            <person name="Calhoun S."/>
            <person name="Kuo A."/>
            <person name="Mondo S."/>
            <person name="Pangilinan J."/>
            <person name="Riley R."/>
            <person name="Labutti K."/>
            <person name="Andreopoulos B."/>
            <person name="Lipzen A."/>
            <person name="Chen C."/>
            <person name="Yanf M."/>
            <person name="Daum C."/>
            <person name="Ng V."/>
            <person name="Clum A."/>
            <person name="Steindorff A."/>
            <person name="Ohm R."/>
            <person name="Martin F."/>
            <person name="Silar P."/>
            <person name="Natvig D."/>
            <person name="Lalanne C."/>
            <person name="Gautier V."/>
            <person name="Ament-Velasquez S.L."/>
            <person name="Kruys A."/>
            <person name="Hutchinson M.I."/>
            <person name="Powell A.J."/>
            <person name="Barry K."/>
            <person name="Miller A.N."/>
            <person name="Grigoriev I.V."/>
            <person name="Debuchy R."/>
            <person name="Gladieux P."/>
            <person name="Thoren M.H."/>
            <person name="Johannesson H."/>
        </authorList>
    </citation>
    <scope>NUCLEOTIDE SEQUENCE</scope>
    <source>
        <strain evidence="2">SMH4131-1</strain>
    </source>
</reference>
<evidence type="ECO:0000313" key="2">
    <source>
        <dbReference type="EMBL" id="KAK3337100.1"/>
    </source>
</evidence>
<proteinExistence type="predicted"/>